<evidence type="ECO:0000256" key="2">
    <source>
        <dbReference type="SAM" id="Phobius"/>
    </source>
</evidence>
<evidence type="ECO:0000313" key="4">
    <source>
        <dbReference type="Proteomes" id="UP000655287"/>
    </source>
</evidence>
<feature type="transmembrane region" description="Helical" evidence="2">
    <location>
        <begin position="582"/>
        <end position="600"/>
    </location>
</feature>
<feature type="transmembrane region" description="Helical" evidence="2">
    <location>
        <begin position="606"/>
        <end position="624"/>
    </location>
</feature>
<dbReference type="Proteomes" id="UP000655287">
    <property type="component" value="Unassembled WGS sequence"/>
</dbReference>
<dbReference type="SUPFAM" id="SSF53649">
    <property type="entry name" value="Alkaline phosphatase-like"/>
    <property type="match status" value="1"/>
</dbReference>
<gene>
    <name evidence="3" type="ORF">Sru01_26430</name>
</gene>
<accession>A0A919R0S5</accession>
<name>A0A919R0S5_9ACTN</name>
<organism evidence="3 4">
    <name type="scientific">Sphaerisporangium rufum</name>
    <dbReference type="NCBI Taxonomy" id="1381558"/>
    <lineage>
        <taxon>Bacteria</taxon>
        <taxon>Bacillati</taxon>
        <taxon>Actinomycetota</taxon>
        <taxon>Actinomycetes</taxon>
        <taxon>Streptosporangiales</taxon>
        <taxon>Streptosporangiaceae</taxon>
        <taxon>Sphaerisporangium</taxon>
    </lineage>
</organism>
<dbReference type="InterPro" id="IPR017850">
    <property type="entry name" value="Alkaline_phosphatase_core_sf"/>
</dbReference>
<comment type="caution">
    <text evidence="3">The sequence shown here is derived from an EMBL/GenBank/DDBJ whole genome shotgun (WGS) entry which is preliminary data.</text>
</comment>
<dbReference type="AlphaFoldDB" id="A0A919R0S5"/>
<feature type="region of interest" description="Disordered" evidence="1">
    <location>
        <begin position="776"/>
        <end position="801"/>
    </location>
</feature>
<evidence type="ECO:0000256" key="1">
    <source>
        <dbReference type="SAM" id="MobiDB-lite"/>
    </source>
</evidence>
<feature type="transmembrane region" description="Helical" evidence="2">
    <location>
        <begin position="753"/>
        <end position="775"/>
    </location>
</feature>
<keyword evidence="4" id="KW-1185">Reference proteome</keyword>
<feature type="transmembrane region" description="Helical" evidence="2">
    <location>
        <begin position="547"/>
        <end position="570"/>
    </location>
</feature>
<evidence type="ECO:0000313" key="3">
    <source>
        <dbReference type="EMBL" id="GII77661.1"/>
    </source>
</evidence>
<feature type="transmembrane region" description="Helical" evidence="2">
    <location>
        <begin position="631"/>
        <end position="653"/>
    </location>
</feature>
<feature type="transmembrane region" description="Helical" evidence="2">
    <location>
        <begin position="418"/>
        <end position="437"/>
    </location>
</feature>
<reference evidence="3" key="1">
    <citation type="submission" date="2021-01" db="EMBL/GenBank/DDBJ databases">
        <title>Whole genome shotgun sequence of Sphaerisporangium rufum NBRC 109079.</title>
        <authorList>
            <person name="Komaki H."/>
            <person name="Tamura T."/>
        </authorList>
    </citation>
    <scope>NUCLEOTIDE SEQUENCE</scope>
    <source>
        <strain evidence="3">NBRC 109079</strain>
    </source>
</reference>
<protein>
    <submittedName>
        <fullName evidence="3">Uncharacterized protein</fullName>
    </submittedName>
</protein>
<sequence length="801" mass="80057">MRGAARAALDRRSHGTPRRGRLRGAVTLLAAVLGIAAPVAPAIAAASPARGAAAAAAAPVMIAPATSSTATAGPATSSVATAAGTTAAQATAAGTTAAGRSGAPAGRVVVIGVPGLRWADLSASGTPALWALAGRGAAASMSVRALPRPDRPSTCPAAGWLTISAGQRAGTPDQECARPAAPVPGAGGSASVPGWADLASFNAATSYQAMIGLLGQAVHDAGGVTAAAGPGAAPAAADRSGRIDRYAGTVEGLGDLQRYALVAAEVDDLARAWTAAPGFPAADLAPAARARAAADADRRAGEILARVPPDTTVLLAGPSDTATTAHLHVALAAGPAPGGDSYRRGHLTATSTRQDALVTITDLTATALGALGLRAPAGVVGRPWINGGPAPAATAAMIGELADADLASRVLMRVRAPFFAVFVALQIIFYGLAAVAVRRRRGGPRVLTATRVVAVAAGSVAVSTFLAQLVPWWSLPWPMAALILTIGAITGLITTLAFAGPWRRAVLGPPGVVAAVTSLALLADVMNGSRLQVNAVTGYEPVTGGRFYGFSNIAFAVFATGTLLFLAAVAQATADHRRRRPVLVGCLAYGLLAIFADGYPGWGADFGGVPAFVLGFAVFALMLTGRRVTPVRLAAIAVAGAALITAIAVADWLRPADRRTHLGAFVQQVIDGAAASVVGRKLGAMLGTLGNWQLTLLSIVALAFLYLVLARPSRWGASALSQAYLRAPALRAGLFGVLTAAVAGFLVNDSGIAIPAMALTVAVPLTLAASIQALPRPAAPTRPGRSSAPAGSTAPPEPGPR</sequence>
<feature type="transmembrane region" description="Helical" evidence="2">
    <location>
        <begin position="506"/>
        <end position="527"/>
    </location>
</feature>
<keyword evidence="2" id="KW-1133">Transmembrane helix</keyword>
<feature type="transmembrane region" description="Helical" evidence="2">
    <location>
        <begin position="729"/>
        <end position="747"/>
    </location>
</feature>
<keyword evidence="2" id="KW-0472">Membrane</keyword>
<feature type="transmembrane region" description="Helical" evidence="2">
    <location>
        <begin position="479"/>
        <end position="499"/>
    </location>
</feature>
<feature type="transmembrane region" description="Helical" evidence="2">
    <location>
        <begin position="449"/>
        <end position="473"/>
    </location>
</feature>
<proteinExistence type="predicted"/>
<dbReference type="EMBL" id="BOOU01000036">
    <property type="protein sequence ID" value="GII77661.1"/>
    <property type="molecule type" value="Genomic_DNA"/>
</dbReference>
<keyword evidence="2" id="KW-0812">Transmembrane</keyword>
<feature type="transmembrane region" description="Helical" evidence="2">
    <location>
        <begin position="692"/>
        <end position="709"/>
    </location>
</feature>